<evidence type="ECO:0000313" key="2">
    <source>
        <dbReference type="EMBL" id="KAJ7000024.1"/>
    </source>
</evidence>
<keyword evidence="1" id="KW-0812">Transmembrane</keyword>
<feature type="transmembrane region" description="Helical" evidence="1">
    <location>
        <begin position="267"/>
        <end position="286"/>
    </location>
</feature>
<evidence type="ECO:0000256" key="1">
    <source>
        <dbReference type="SAM" id="Phobius"/>
    </source>
</evidence>
<evidence type="ECO:0000313" key="3">
    <source>
        <dbReference type="Proteomes" id="UP001164929"/>
    </source>
</evidence>
<name>A0AAD6W6P4_9ROSI</name>
<gene>
    <name evidence="2" type="ORF">NC653_010703</name>
</gene>
<sequence length="289" mass="32652">MEAVVAVLHKKEEKNQRYASKSRGSYNLHSLNILDLLFLRHPNMCYNPTVTFMRVRKKSTVDPPLKSIRLISPLTNAFCNSPHRPVFRGPMVVTPCFRQVNSKPPTTMIKTPSIGIIRTYIHVFLEVPLLGDLAPIVGGLTGESNVTQGIERLFFASGLNISRGWMRNNPLRSSQVVGDVQNWRGSLHFAQVILLSAKGIRFVSQAQILKTNKPSLESVLYSLSGLTKRYKGIRDTVFPIAVDLYKQILYVVNKFVDIKIIYFHKSFNIMIGNILTLISSLFATLFENM</sequence>
<organism evidence="2 3">
    <name type="scientific">Populus alba x Populus x berolinensis</name>
    <dbReference type="NCBI Taxonomy" id="444605"/>
    <lineage>
        <taxon>Eukaryota</taxon>
        <taxon>Viridiplantae</taxon>
        <taxon>Streptophyta</taxon>
        <taxon>Embryophyta</taxon>
        <taxon>Tracheophyta</taxon>
        <taxon>Spermatophyta</taxon>
        <taxon>Magnoliopsida</taxon>
        <taxon>eudicotyledons</taxon>
        <taxon>Gunneridae</taxon>
        <taxon>Pentapetalae</taxon>
        <taxon>rosids</taxon>
        <taxon>fabids</taxon>
        <taxon>Malpighiales</taxon>
        <taxon>Salicaceae</taxon>
        <taxon>Saliceae</taxon>
        <taxon>Populus</taxon>
    </lineage>
</organism>
<protein>
    <submittedName>
        <fullName evidence="2">Uncharacterized protein</fullName>
    </submittedName>
</protein>
<proteinExistence type="predicted"/>
<keyword evidence="1" id="KW-0472">Membrane</keyword>
<dbReference type="Proteomes" id="UP001164929">
    <property type="component" value="Chromosome 4"/>
</dbReference>
<dbReference type="AlphaFoldDB" id="A0AAD6W6P4"/>
<accession>A0AAD6W6P4</accession>
<keyword evidence="3" id="KW-1185">Reference proteome</keyword>
<reference evidence="2 3" key="1">
    <citation type="journal article" date="2023" name="Mol. Ecol. Resour.">
        <title>Chromosome-level genome assembly of a triploid poplar Populus alba 'Berolinensis'.</title>
        <authorList>
            <person name="Chen S."/>
            <person name="Yu Y."/>
            <person name="Wang X."/>
            <person name="Wang S."/>
            <person name="Zhang T."/>
            <person name="Zhou Y."/>
            <person name="He R."/>
            <person name="Meng N."/>
            <person name="Wang Y."/>
            <person name="Liu W."/>
            <person name="Liu Z."/>
            <person name="Liu J."/>
            <person name="Guo Q."/>
            <person name="Huang H."/>
            <person name="Sederoff R.R."/>
            <person name="Wang G."/>
            <person name="Qu G."/>
            <person name="Chen S."/>
        </authorList>
    </citation>
    <scope>NUCLEOTIDE SEQUENCE [LARGE SCALE GENOMIC DNA]</scope>
    <source>
        <strain evidence="2">SC-2020</strain>
    </source>
</reference>
<comment type="caution">
    <text evidence="2">The sequence shown here is derived from an EMBL/GenBank/DDBJ whole genome shotgun (WGS) entry which is preliminary data.</text>
</comment>
<dbReference type="EMBL" id="JAQIZT010000004">
    <property type="protein sequence ID" value="KAJ7000024.1"/>
    <property type="molecule type" value="Genomic_DNA"/>
</dbReference>
<keyword evidence="1" id="KW-1133">Transmembrane helix</keyword>